<dbReference type="Proteomes" id="UP001056120">
    <property type="component" value="Linkage Group LG11"/>
</dbReference>
<sequence length="329" mass="36280">MRMKMLMHSRPRRDLGPAEGVVVEPRGGGYSNRYIPPEKAGEVKKGFSYTDILLNKSSQVLDGDTIEVDPSVNTMSAVVGRAVVARAVDFQVLRKLNVNLRKAGFQGVGIQYIRGFSVILTLKDEEAALCMLENSEVWKPWFSKKQNDEGGAWGPQQSVVVNEEAIPREQENVRCQELNGGFNFSAPTVDRNVLDKGGPTFVEQWVNLVGQSSPRPRKRPRCHDAAQIEDLLDQGIGPGLKENNANRDFNLNNSPSGSEMEQVNSSGNLEDGEIGPGDDEVIEEPHPSTMEEEIEGTVEFSKIIGTNLNDVRHLVEQVIRKEGINVVSG</sequence>
<protein>
    <submittedName>
        <fullName evidence="1">Uncharacterized protein</fullName>
    </submittedName>
</protein>
<comment type="caution">
    <text evidence="1">The sequence shown here is derived from an EMBL/GenBank/DDBJ whole genome shotgun (WGS) entry which is preliminary data.</text>
</comment>
<accession>A0ACB9HQ69</accession>
<reference evidence="2" key="1">
    <citation type="journal article" date="2022" name="Mol. Ecol. Resour.">
        <title>The genomes of chicory, endive, great burdock and yacon provide insights into Asteraceae palaeo-polyploidization history and plant inulin production.</title>
        <authorList>
            <person name="Fan W."/>
            <person name="Wang S."/>
            <person name="Wang H."/>
            <person name="Wang A."/>
            <person name="Jiang F."/>
            <person name="Liu H."/>
            <person name="Zhao H."/>
            <person name="Xu D."/>
            <person name="Zhang Y."/>
        </authorList>
    </citation>
    <scope>NUCLEOTIDE SEQUENCE [LARGE SCALE GENOMIC DNA]</scope>
    <source>
        <strain evidence="2">cv. Yunnan</strain>
    </source>
</reference>
<proteinExistence type="predicted"/>
<organism evidence="1 2">
    <name type="scientific">Smallanthus sonchifolius</name>
    <dbReference type="NCBI Taxonomy" id="185202"/>
    <lineage>
        <taxon>Eukaryota</taxon>
        <taxon>Viridiplantae</taxon>
        <taxon>Streptophyta</taxon>
        <taxon>Embryophyta</taxon>
        <taxon>Tracheophyta</taxon>
        <taxon>Spermatophyta</taxon>
        <taxon>Magnoliopsida</taxon>
        <taxon>eudicotyledons</taxon>
        <taxon>Gunneridae</taxon>
        <taxon>Pentapetalae</taxon>
        <taxon>asterids</taxon>
        <taxon>campanulids</taxon>
        <taxon>Asterales</taxon>
        <taxon>Asteraceae</taxon>
        <taxon>Asteroideae</taxon>
        <taxon>Heliantheae alliance</taxon>
        <taxon>Millerieae</taxon>
        <taxon>Smallanthus</taxon>
    </lineage>
</organism>
<evidence type="ECO:0000313" key="2">
    <source>
        <dbReference type="Proteomes" id="UP001056120"/>
    </source>
</evidence>
<keyword evidence="2" id="KW-1185">Reference proteome</keyword>
<gene>
    <name evidence="1" type="ORF">L1987_33382</name>
</gene>
<dbReference type="EMBL" id="CM042028">
    <property type="protein sequence ID" value="KAI3798113.1"/>
    <property type="molecule type" value="Genomic_DNA"/>
</dbReference>
<reference evidence="1 2" key="2">
    <citation type="journal article" date="2022" name="Mol. Ecol. Resour.">
        <title>The genomes of chicory, endive, great burdock and yacon provide insights into Asteraceae paleo-polyploidization history and plant inulin production.</title>
        <authorList>
            <person name="Fan W."/>
            <person name="Wang S."/>
            <person name="Wang H."/>
            <person name="Wang A."/>
            <person name="Jiang F."/>
            <person name="Liu H."/>
            <person name="Zhao H."/>
            <person name="Xu D."/>
            <person name="Zhang Y."/>
        </authorList>
    </citation>
    <scope>NUCLEOTIDE SEQUENCE [LARGE SCALE GENOMIC DNA]</scope>
    <source>
        <strain evidence="2">cv. Yunnan</strain>
        <tissue evidence="1">Leaves</tissue>
    </source>
</reference>
<evidence type="ECO:0000313" key="1">
    <source>
        <dbReference type="EMBL" id="KAI3798113.1"/>
    </source>
</evidence>
<name>A0ACB9HQ69_9ASTR</name>